<dbReference type="Pfam" id="PF03829">
    <property type="entry name" value="PTSIIA_gutA"/>
    <property type="match status" value="1"/>
</dbReference>
<keyword evidence="3" id="KW-1185">Reference proteome</keyword>
<dbReference type="Gene3D" id="2.40.33.40">
    <property type="entry name" value="Phosphotransferase system, glucitol/sorbitol-specific IIA component"/>
    <property type="match status" value="1"/>
</dbReference>
<dbReference type="InterPro" id="IPR004716">
    <property type="entry name" value="PTS_IIA_glucitol/sorbitol-sp"/>
</dbReference>
<dbReference type="PANTHER" id="PTHR40398">
    <property type="entry name" value="PTS SYSTEM GLUCITOL/SORBITOL-SPECIFIC EIIA COMPONENT"/>
    <property type="match status" value="1"/>
</dbReference>
<evidence type="ECO:0000256" key="1">
    <source>
        <dbReference type="PROSITE-ProRule" id="PRU00420"/>
    </source>
</evidence>
<dbReference type="PANTHER" id="PTHR40398:SF1">
    <property type="entry name" value="PTS SYSTEM GLUCITOL_SORBITOL-SPECIFIC EIIA COMPONENT"/>
    <property type="match status" value="1"/>
</dbReference>
<dbReference type="SUPFAM" id="SSF141530">
    <property type="entry name" value="PTSIIA/GutA-like"/>
    <property type="match status" value="1"/>
</dbReference>
<proteinExistence type="predicted"/>
<reference evidence="2 3" key="1">
    <citation type="submission" date="2023-07" db="EMBL/GenBank/DDBJ databases">
        <title>Genomic Encyclopedia of Type Strains, Phase IV (KMG-IV): sequencing the most valuable type-strain genomes for metagenomic binning, comparative biology and taxonomic classification.</title>
        <authorList>
            <person name="Goeker M."/>
        </authorList>
    </citation>
    <scope>NUCLEOTIDE SEQUENCE [LARGE SCALE GENOMIC DNA]</scope>
    <source>
        <strain evidence="2 3">DSM 16980</strain>
    </source>
</reference>
<sequence length="118" mass="13260">MKYEVVITNIGEFVLQFMQTRDSMILFDKDVPYEYMNMVVAHNKGEIDGEIAAGDKLHIAGMEYAVTAVGDEAMRTLKEKGHCTLVFKGMDKVEQPGQIMLKGNGLPRVMIGDTIRFE</sequence>
<comment type="caution">
    <text evidence="2">The sequence shown here is derived from an EMBL/GenBank/DDBJ whole genome shotgun (WGS) entry which is preliminary data.</text>
</comment>
<dbReference type="RefSeq" id="WP_307224519.1">
    <property type="nucleotide sequence ID" value="NZ_CP116940.1"/>
</dbReference>
<accession>A0ABT9Y8W2</accession>
<evidence type="ECO:0000313" key="3">
    <source>
        <dbReference type="Proteomes" id="UP001239167"/>
    </source>
</evidence>
<protein>
    <submittedName>
        <fullName evidence="2">PTS system glucitol/sorbitol-specific IIA component</fullName>
    </submittedName>
</protein>
<organism evidence="2 3">
    <name type="scientific">Pectinatus haikarae</name>
    <dbReference type="NCBI Taxonomy" id="349096"/>
    <lineage>
        <taxon>Bacteria</taxon>
        <taxon>Bacillati</taxon>
        <taxon>Bacillota</taxon>
        <taxon>Negativicutes</taxon>
        <taxon>Selenomonadales</taxon>
        <taxon>Selenomonadaceae</taxon>
        <taxon>Pectinatus</taxon>
    </lineage>
</organism>
<evidence type="ECO:0000313" key="2">
    <source>
        <dbReference type="EMBL" id="MDQ0204273.1"/>
    </source>
</evidence>
<dbReference type="EMBL" id="JAUSUE010000014">
    <property type="protein sequence ID" value="MDQ0204273.1"/>
    <property type="molecule type" value="Genomic_DNA"/>
</dbReference>
<dbReference type="InterPro" id="IPR036665">
    <property type="entry name" value="PTS_IIA_glucitol/sorbitol_sf"/>
</dbReference>
<dbReference type="Proteomes" id="UP001239167">
    <property type="component" value="Unassembled WGS sequence"/>
</dbReference>
<name>A0ABT9Y8W2_9FIRM</name>
<feature type="modified residue" description="Phosphohistidine; by HPr" evidence="1">
    <location>
        <position position="42"/>
    </location>
</feature>
<dbReference type="PROSITE" id="PS51097">
    <property type="entry name" value="PTS_EIIA_TYPE_5"/>
    <property type="match status" value="1"/>
</dbReference>
<gene>
    <name evidence="2" type="ORF">J2S01_002001</name>
</gene>